<comment type="subcellular location">
    <subcellularLocation>
        <location evidence="1 7">Cell membrane</location>
        <topology evidence="1 7">Multi-pass membrane protein</topology>
    </subcellularLocation>
</comment>
<feature type="domain" description="ABC transmembrane type-1" evidence="8">
    <location>
        <begin position="17"/>
        <end position="205"/>
    </location>
</feature>
<keyword evidence="10" id="KW-1185">Reference proteome</keyword>
<evidence type="ECO:0000313" key="10">
    <source>
        <dbReference type="Proteomes" id="UP000219573"/>
    </source>
</evidence>
<proteinExistence type="inferred from homology"/>
<evidence type="ECO:0000256" key="2">
    <source>
        <dbReference type="ARBA" id="ARBA00022448"/>
    </source>
</evidence>
<keyword evidence="5 7" id="KW-1133">Transmembrane helix</keyword>
<feature type="transmembrane region" description="Helical" evidence="7">
    <location>
        <begin position="53"/>
        <end position="76"/>
    </location>
</feature>
<dbReference type="InterPro" id="IPR035906">
    <property type="entry name" value="MetI-like_sf"/>
</dbReference>
<reference evidence="10" key="1">
    <citation type="submission" date="2017-09" db="EMBL/GenBank/DDBJ databases">
        <authorList>
            <person name="Varghese N."/>
            <person name="Submissions S."/>
        </authorList>
    </citation>
    <scope>NUCLEOTIDE SEQUENCE [LARGE SCALE GENOMIC DNA]</scope>
    <source>
        <strain evidence="10">MSL47</strain>
    </source>
</reference>
<sequence length="212" mass="23925">MESGIFDRIIMQLVTGLYWTLCLSMAASILSLIVGFVAGLIKSIHVPIITYVVNFYTYIVRGVPFLLLLFIIYYVLPFFNIRLSPFIAGVLSLVIHEGAYMTEIIRSGIESVEKGQHEAAHSLGLNYFQKMRYIILPQAIKITLPPLAGQFVLLIKSTALISLIGLTDLTRVGRQLTQRGENPFLIFFIVGIFYFVICYPIINISDRLERSV</sequence>
<keyword evidence="4 7" id="KW-0812">Transmembrane</keyword>
<evidence type="ECO:0000256" key="1">
    <source>
        <dbReference type="ARBA" id="ARBA00004651"/>
    </source>
</evidence>
<dbReference type="NCBIfam" id="TIGR01726">
    <property type="entry name" value="HEQRo_perm_3TM"/>
    <property type="match status" value="1"/>
</dbReference>
<dbReference type="SUPFAM" id="SSF161098">
    <property type="entry name" value="MetI-like"/>
    <property type="match status" value="1"/>
</dbReference>
<feature type="transmembrane region" description="Helical" evidence="7">
    <location>
        <begin position="151"/>
        <end position="172"/>
    </location>
</feature>
<gene>
    <name evidence="9" type="ORF">SAMN06265827_10560</name>
</gene>
<feature type="transmembrane region" description="Helical" evidence="7">
    <location>
        <begin position="184"/>
        <end position="202"/>
    </location>
</feature>
<keyword evidence="6 7" id="KW-0472">Membrane</keyword>
<dbReference type="Pfam" id="PF00528">
    <property type="entry name" value="BPD_transp_1"/>
    <property type="match status" value="1"/>
</dbReference>
<dbReference type="GO" id="GO:0006865">
    <property type="term" value="P:amino acid transport"/>
    <property type="evidence" value="ECO:0007669"/>
    <property type="project" value="TreeGrafter"/>
</dbReference>
<dbReference type="PROSITE" id="PS50928">
    <property type="entry name" value="ABC_TM1"/>
    <property type="match status" value="1"/>
</dbReference>
<evidence type="ECO:0000256" key="4">
    <source>
        <dbReference type="ARBA" id="ARBA00022692"/>
    </source>
</evidence>
<dbReference type="PANTHER" id="PTHR30614:SF34">
    <property type="entry name" value="BLR6398 PROTEIN"/>
    <property type="match status" value="1"/>
</dbReference>
<dbReference type="GO" id="GO:0043190">
    <property type="term" value="C:ATP-binding cassette (ABC) transporter complex"/>
    <property type="evidence" value="ECO:0007669"/>
    <property type="project" value="InterPro"/>
</dbReference>
<dbReference type="InterPro" id="IPR000515">
    <property type="entry name" value="MetI-like"/>
</dbReference>
<evidence type="ECO:0000313" key="9">
    <source>
        <dbReference type="EMBL" id="SNY19066.1"/>
    </source>
</evidence>
<keyword evidence="2 7" id="KW-0813">Transport</keyword>
<evidence type="ECO:0000256" key="3">
    <source>
        <dbReference type="ARBA" id="ARBA00022475"/>
    </source>
</evidence>
<organism evidence="9 10">
    <name type="scientific">Orenia metallireducens</name>
    <dbReference type="NCBI Taxonomy" id="1413210"/>
    <lineage>
        <taxon>Bacteria</taxon>
        <taxon>Bacillati</taxon>
        <taxon>Bacillota</taxon>
        <taxon>Clostridia</taxon>
        <taxon>Halanaerobiales</taxon>
        <taxon>Halobacteroidaceae</taxon>
        <taxon>Orenia</taxon>
    </lineage>
</organism>
<dbReference type="AlphaFoldDB" id="A0A285G957"/>
<dbReference type="EMBL" id="OBDZ01000005">
    <property type="protein sequence ID" value="SNY19066.1"/>
    <property type="molecule type" value="Genomic_DNA"/>
</dbReference>
<comment type="similarity">
    <text evidence="7">Belongs to the binding-protein-dependent transport system permease family.</text>
</comment>
<dbReference type="RefSeq" id="WP_097016900.1">
    <property type="nucleotide sequence ID" value="NZ_OBDZ01000005.1"/>
</dbReference>
<dbReference type="PANTHER" id="PTHR30614">
    <property type="entry name" value="MEMBRANE COMPONENT OF AMINO ACID ABC TRANSPORTER"/>
    <property type="match status" value="1"/>
</dbReference>
<dbReference type="CDD" id="cd06261">
    <property type="entry name" value="TM_PBP2"/>
    <property type="match status" value="1"/>
</dbReference>
<evidence type="ECO:0000256" key="5">
    <source>
        <dbReference type="ARBA" id="ARBA00022989"/>
    </source>
</evidence>
<dbReference type="Proteomes" id="UP000219573">
    <property type="component" value="Unassembled WGS sequence"/>
</dbReference>
<dbReference type="STRING" id="1413210.U472_12470"/>
<name>A0A285G957_9FIRM</name>
<evidence type="ECO:0000256" key="7">
    <source>
        <dbReference type="RuleBase" id="RU363032"/>
    </source>
</evidence>
<dbReference type="InterPro" id="IPR043429">
    <property type="entry name" value="ArtM/GltK/GlnP/TcyL/YhdX-like"/>
</dbReference>
<dbReference type="OrthoDB" id="9787841at2"/>
<accession>A0A285G957</accession>
<dbReference type="InterPro" id="IPR010065">
    <property type="entry name" value="AA_ABC_transptr_permease_3TM"/>
</dbReference>
<keyword evidence="3" id="KW-1003">Cell membrane</keyword>
<evidence type="ECO:0000259" key="8">
    <source>
        <dbReference type="PROSITE" id="PS50928"/>
    </source>
</evidence>
<evidence type="ECO:0000256" key="6">
    <source>
        <dbReference type="ARBA" id="ARBA00023136"/>
    </source>
</evidence>
<dbReference type="GO" id="GO:0022857">
    <property type="term" value="F:transmembrane transporter activity"/>
    <property type="evidence" value="ECO:0007669"/>
    <property type="project" value="InterPro"/>
</dbReference>
<protein>
    <submittedName>
        <fullName evidence="9">Amino acid ABC transporter membrane protein 2, PAAT family</fullName>
    </submittedName>
</protein>
<dbReference type="Gene3D" id="1.10.3720.10">
    <property type="entry name" value="MetI-like"/>
    <property type="match status" value="1"/>
</dbReference>
<feature type="transmembrane region" description="Helical" evidence="7">
    <location>
        <begin position="17"/>
        <end position="41"/>
    </location>
</feature>